<dbReference type="PANTHER" id="PTHR46696">
    <property type="entry name" value="P450, PUTATIVE (EUROFUNG)-RELATED"/>
    <property type="match status" value="1"/>
</dbReference>
<dbReference type="PROSITE" id="PS00086">
    <property type="entry name" value="CYTOCHROME_P450"/>
    <property type="match status" value="1"/>
</dbReference>
<comment type="similarity">
    <text evidence="1 2">Belongs to the cytochrome P450 family.</text>
</comment>
<evidence type="ECO:0000313" key="3">
    <source>
        <dbReference type="EMBL" id="AXA20101.1"/>
    </source>
</evidence>
<dbReference type="InterPro" id="IPR036396">
    <property type="entry name" value="Cyt_P450_sf"/>
</dbReference>
<name>A0A2Z4XG52_BURGA</name>
<dbReference type="Pfam" id="PF00067">
    <property type="entry name" value="p450"/>
    <property type="match status" value="1"/>
</dbReference>
<dbReference type="SUPFAM" id="SSF48264">
    <property type="entry name" value="Cytochrome P450"/>
    <property type="match status" value="1"/>
</dbReference>
<keyword evidence="2" id="KW-0503">Monooxygenase</keyword>
<dbReference type="InterPro" id="IPR002397">
    <property type="entry name" value="Cyt_P450_B"/>
</dbReference>
<dbReference type="GO" id="GO:0004497">
    <property type="term" value="F:monooxygenase activity"/>
    <property type="evidence" value="ECO:0007669"/>
    <property type="project" value="UniProtKB-KW"/>
</dbReference>
<accession>A0A2Z4XG52</accession>
<keyword evidence="2" id="KW-0408">Iron</keyword>
<dbReference type="PRINTS" id="PR00359">
    <property type="entry name" value="BP450"/>
</dbReference>
<reference evidence="3" key="1">
    <citation type="journal article" date="2018" name="Nat. Commun.">
        <title>An antifungal polyketide associated with horizontally acquired genes supports symbiont-mediated defense in Lagria villosa beetles.</title>
        <authorList>
            <person name="Florez L.V."/>
            <person name="Scherlach K."/>
            <person name="Miller I.J."/>
            <person name="Rodrigues A."/>
            <person name="Kwan J.C."/>
            <person name="Hertweck C."/>
            <person name="Kaltenpoth M."/>
        </authorList>
    </citation>
    <scope>NUCLEOTIDE SEQUENCE</scope>
    <source>
        <strain evidence="3">Lv-StB</strain>
    </source>
</reference>
<dbReference type="GO" id="GO:0016705">
    <property type="term" value="F:oxidoreductase activity, acting on paired donors, with incorporation or reduction of molecular oxygen"/>
    <property type="evidence" value="ECO:0007669"/>
    <property type="project" value="InterPro"/>
</dbReference>
<proteinExistence type="inferred from homology"/>
<evidence type="ECO:0000256" key="2">
    <source>
        <dbReference type="RuleBase" id="RU000461"/>
    </source>
</evidence>
<evidence type="ECO:0000256" key="1">
    <source>
        <dbReference type="ARBA" id="ARBA00010617"/>
    </source>
</evidence>
<organism evidence="3">
    <name type="scientific">Burkholderia gladioli</name>
    <name type="common">Pseudomonas marginata</name>
    <name type="synonym">Phytomonas marginata</name>
    <dbReference type="NCBI Taxonomy" id="28095"/>
    <lineage>
        <taxon>Bacteria</taxon>
        <taxon>Pseudomonadati</taxon>
        <taxon>Pseudomonadota</taxon>
        <taxon>Betaproteobacteria</taxon>
        <taxon>Burkholderiales</taxon>
        <taxon>Burkholderiaceae</taxon>
        <taxon>Burkholderia</taxon>
    </lineage>
</organism>
<dbReference type="GO" id="GO:0005506">
    <property type="term" value="F:iron ion binding"/>
    <property type="evidence" value="ECO:0007669"/>
    <property type="project" value="InterPro"/>
</dbReference>
<sequence length="394" mass="43371">MSAIPVHASPFLFELLTNALPDVYQSYTELRRLGGVVRDSSGVILLARHDDIVKTFADRRFTSVGRQSLASMSPALQEKMKGSRLFELLNFRDGDSHRQARRVLAGLFNPDTMEWIRVEIAAEAGVLMERWQTGEADDFVAAVTAQLPMRALAMLIGIEEVGLQDFFLRTRNFGAWLSASVFSEEGLSLVADEFVWARGWLRAQLVGKPLFDAVSDDTRENLLGDLLLVLVTGYDSSVALLGNGLATLVSVPALRDRLARDAGLSLRAAEELIRYDSPAQVAFRLALEDVTLGEHRIAKGEFVALVNGSGNRDETIYEHADQLNFDRPKQRALAFGSGPHACAGAALAKAQLTGFLDGVRPWLPHLTLDDATAPPSQHGLLRYRTHLMLRHTVV</sequence>
<dbReference type="AlphaFoldDB" id="A0A2Z4XG52"/>
<dbReference type="Gene3D" id="1.10.630.10">
    <property type="entry name" value="Cytochrome P450"/>
    <property type="match status" value="1"/>
</dbReference>
<keyword evidence="2" id="KW-0560">Oxidoreductase</keyword>
<dbReference type="InterPro" id="IPR017972">
    <property type="entry name" value="Cyt_P450_CS"/>
</dbReference>
<protein>
    <submittedName>
        <fullName evidence="3">Cytochrome P450 LgaJ</fullName>
    </submittedName>
</protein>
<dbReference type="InterPro" id="IPR001128">
    <property type="entry name" value="Cyt_P450"/>
</dbReference>
<dbReference type="PANTHER" id="PTHR46696:SF6">
    <property type="entry name" value="P450, PUTATIVE (EUROFUNG)-RELATED"/>
    <property type="match status" value="1"/>
</dbReference>
<keyword evidence="2" id="KW-0349">Heme</keyword>
<dbReference type="GO" id="GO:0020037">
    <property type="term" value="F:heme binding"/>
    <property type="evidence" value="ECO:0007669"/>
    <property type="project" value="InterPro"/>
</dbReference>
<dbReference type="EMBL" id="MH171092">
    <property type="protein sequence ID" value="AXA20101.1"/>
    <property type="molecule type" value="Genomic_DNA"/>
</dbReference>
<keyword evidence="2" id="KW-0479">Metal-binding</keyword>